<dbReference type="SUPFAM" id="SSF46689">
    <property type="entry name" value="Homeodomain-like"/>
    <property type="match status" value="1"/>
</dbReference>
<evidence type="ECO:0000256" key="2">
    <source>
        <dbReference type="ARBA" id="ARBA00023125"/>
    </source>
</evidence>
<dbReference type="InterPro" id="IPR049445">
    <property type="entry name" value="TetR_SbtR-like_C"/>
</dbReference>
<evidence type="ECO:0000256" key="1">
    <source>
        <dbReference type="ARBA" id="ARBA00023015"/>
    </source>
</evidence>
<dbReference type="Pfam" id="PF00440">
    <property type="entry name" value="TetR_N"/>
    <property type="match status" value="1"/>
</dbReference>
<accession>A0ABT1HXM1</accession>
<dbReference type="PANTHER" id="PTHR30055:SF234">
    <property type="entry name" value="HTH-TYPE TRANSCRIPTIONAL REGULATOR BETI"/>
    <property type="match status" value="1"/>
</dbReference>
<gene>
    <name evidence="7" type="ORF">LX15_003982</name>
</gene>
<dbReference type="Gene3D" id="1.10.357.10">
    <property type="entry name" value="Tetracycline Repressor, domain 2"/>
    <property type="match status" value="1"/>
</dbReference>
<feature type="region of interest" description="Disordered" evidence="5">
    <location>
        <begin position="1"/>
        <end position="20"/>
    </location>
</feature>
<dbReference type="PRINTS" id="PR00455">
    <property type="entry name" value="HTHTETR"/>
</dbReference>
<feature type="domain" description="HTH tetR-type" evidence="6">
    <location>
        <begin position="25"/>
        <end position="84"/>
    </location>
</feature>
<comment type="caution">
    <text evidence="7">The sequence shown here is derived from an EMBL/GenBank/DDBJ whole genome shotgun (WGS) entry which is preliminary data.</text>
</comment>
<evidence type="ECO:0000259" key="6">
    <source>
        <dbReference type="PROSITE" id="PS50977"/>
    </source>
</evidence>
<organism evidence="7 8">
    <name type="scientific">Streptoalloteichus tenebrarius (strain ATCC 17920 / DSM 40477 / JCM 4838 / CBS 697.72 / NBRC 16177 / NCIMB 11028 / NRRL B-12390 / A12253. 1 / ISP 5477)</name>
    <name type="common">Streptomyces tenebrarius</name>
    <dbReference type="NCBI Taxonomy" id="1933"/>
    <lineage>
        <taxon>Bacteria</taxon>
        <taxon>Bacillati</taxon>
        <taxon>Actinomycetota</taxon>
        <taxon>Actinomycetes</taxon>
        <taxon>Pseudonocardiales</taxon>
        <taxon>Pseudonocardiaceae</taxon>
        <taxon>Streptoalloteichus</taxon>
    </lineage>
</organism>
<dbReference type="SUPFAM" id="SSF48498">
    <property type="entry name" value="Tetracyclin repressor-like, C-terminal domain"/>
    <property type="match status" value="1"/>
</dbReference>
<dbReference type="PROSITE" id="PS50977">
    <property type="entry name" value="HTH_TETR_2"/>
    <property type="match status" value="1"/>
</dbReference>
<evidence type="ECO:0000256" key="3">
    <source>
        <dbReference type="ARBA" id="ARBA00023163"/>
    </source>
</evidence>
<protein>
    <submittedName>
        <fullName evidence="7">Transcriptional regulator, TetR family</fullName>
    </submittedName>
</protein>
<evidence type="ECO:0000256" key="5">
    <source>
        <dbReference type="SAM" id="MobiDB-lite"/>
    </source>
</evidence>
<keyword evidence="1" id="KW-0805">Transcription regulation</keyword>
<feature type="DNA-binding region" description="H-T-H motif" evidence="4">
    <location>
        <begin position="47"/>
        <end position="66"/>
    </location>
</feature>
<dbReference type="PANTHER" id="PTHR30055">
    <property type="entry name" value="HTH-TYPE TRANSCRIPTIONAL REGULATOR RUTR"/>
    <property type="match status" value="1"/>
</dbReference>
<keyword evidence="8" id="KW-1185">Reference proteome</keyword>
<keyword evidence="3" id="KW-0804">Transcription</keyword>
<keyword evidence="2 4" id="KW-0238">DNA-binding</keyword>
<dbReference type="RefSeq" id="WP_253671132.1">
    <property type="nucleotide sequence ID" value="NZ_JAMTCP010000025.1"/>
</dbReference>
<dbReference type="InterPro" id="IPR036271">
    <property type="entry name" value="Tet_transcr_reg_TetR-rel_C_sf"/>
</dbReference>
<dbReference type="InterPro" id="IPR009057">
    <property type="entry name" value="Homeodomain-like_sf"/>
</dbReference>
<dbReference type="InterPro" id="IPR001647">
    <property type="entry name" value="HTH_TetR"/>
</dbReference>
<evidence type="ECO:0000313" key="7">
    <source>
        <dbReference type="EMBL" id="MCP2260269.1"/>
    </source>
</evidence>
<dbReference type="InterPro" id="IPR050109">
    <property type="entry name" value="HTH-type_TetR-like_transc_reg"/>
</dbReference>
<reference evidence="7 8" key="1">
    <citation type="submission" date="2022-06" db="EMBL/GenBank/DDBJ databases">
        <title>Genomic Encyclopedia of Archaeal and Bacterial Type Strains, Phase II (KMG-II): from individual species to whole genera.</title>
        <authorList>
            <person name="Goeker M."/>
        </authorList>
    </citation>
    <scope>NUCLEOTIDE SEQUENCE [LARGE SCALE GENOMIC DNA]</scope>
    <source>
        <strain evidence="7 8">DSM 40477</strain>
    </source>
</reference>
<evidence type="ECO:0000313" key="8">
    <source>
        <dbReference type="Proteomes" id="UP001205311"/>
    </source>
</evidence>
<dbReference type="Pfam" id="PF21597">
    <property type="entry name" value="TetR_C_43"/>
    <property type="match status" value="1"/>
</dbReference>
<name>A0ABT1HXM1_STRSD</name>
<sequence length="227" mass="24620">MTDDAEPCAEASGSCPRRGRQAEAELNDQRVLEAARDVFACEGADAPVAAVARRAGVGMGSLYRRYGSKEELLQRLCELSMEQSVAAAEEALASDEDPWTAFTEFVRRCVRNRCGAFAPVAGRIPVSDAMDRTYRRSERLLSQLVARTQADGSLRPDVNTVDISRLIELFSRSFGSGCGGRTDDLVARRLLALALAGLRVTDGDPLPGPMPSLADYEGRWTFAGDRS</sequence>
<dbReference type="EMBL" id="JAMTCP010000025">
    <property type="protein sequence ID" value="MCP2260269.1"/>
    <property type="molecule type" value="Genomic_DNA"/>
</dbReference>
<evidence type="ECO:0000256" key="4">
    <source>
        <dbReference type="PROSITE-ProRule" id="PRU00335"/>
    </source>
</evidence>
<dbReference type="Proteomes" id="UP001205311">
    <property type="component" value="Unassembled WGS sequence"/>
</dbReference>
<proteinExistence type="predicted"/>